<evidence type="ECO:0000256" key="1">
    <source>
        <dbReference type="SAM" id="MobiDB-lite"/>
    </source>
</evidence>
<feature type="compositionally biased region" description="Acidic residues" evidence="1">
    <location>
        <begin position="416"/>
        <end position="427"/>
    </location>
</feature>
<gene>
    <name evidence="2" type="ORF">RDB_LOCUS149138</name>
</gene>
<feature type="compositionally biased region" description="Acidic residues" evidence="1">
    <location>
        <begin position="442"/>
        <end position="482"/>
    </location>
</feature>
<evidence type="ECO:0000313" key="2">
    <source>
        <dbReference type="EMBL" id="CAE6459848.1"/>
    </source>
</evidence>
<proteinExistence type="predicted"/>
<dbReference type="AlphaFoldDB" id="A0A8H3BKC9"/>
<feature type="region of interest" description="Disordered" evidence="1">
    <location>
        <begin position="387"/>
        <end position="482"/>
    </location>
</feature>
<dbReference type="Proteomes" id="UP000663841">
    <property type="component" value="Unassembled WGS sequence"/>
</dbReference>
<dbReference type="EMBL" id="CAJMWW010000244">
    <property type="protein sequence ID" value="CAE6459848.1"/>
    <property type="molecule type" value="Genomic_DNA"/>
</dbReference>
<organism evidence="2 3">
    <name type="scientific">Rhizoctonia solani</name>
    <dbReference type="NCBI Taxonomy" id="456999"/>
    <lineage>
        <taxon>Eukaryota</taxon>
        <taxon>Fungi</taxon>
        <taxon>Dikarya</taxon>
        <taxon>Basidiomycota</taxon>
        <taxon>Agaricomycotina</taxon>
        <taxon>Agaricomycetes</taxon>
        <taxon>Cantharellales</taxon>
        <taxon>Ceratobasidiaceae</taxon>
        <taxon>Rhizoctonia</taxon>
    </lineage>
</organism>
<comment type="caution">
    <text evidence="2">The sequence shown here is derived from an EMBL/GenBank/DDBJ whole genome shotgun (WGS) entry which is preliminary data.</text>
</comment>
<reference evidence="2" key="1">
    <citation type="submission" date="2021-01" db="EMBL/GenBank/DDBJ databases">
        <authorList>
            <person name="Kaushik A."/>
        </authorList>
    </citation>
    <scope>NUCLEOTIDE SEQUENCE</scope>
    <source>
        <strain evidence="2">AG3-T5</strain>
    </source>
</reference>
<feature type="region of interest" description="Disordered" evidence="1">
    <location>
        <begin position="15"/>
        <end position="35"/>
    </location>
</feature>
<feature type="compositionally biased region" description="Polar residues" evidence="1">
    <location>
        <begin position="15"/>
        <end position="33"/>
    </location>
</feature>
<evidence type="ECO:0000313" key="3">
    <source>
        <dbReference type="Proteomes" id="UP000663841"/>
    </source>
</evidence>
<sequence length="482" mass="54878">MVGLSGLLGSTVKQTLTRSTNKTSPANPNNLSNDGRRLCKLNLGTYKAHSLPDYVRTIEEYGTTDSYSTQINELQNRKIKGQYTRTNHHNIEEQMTRVGDITAALEDIDARLNWVRAKALESSLFETDTSAINSLLDGAPYLIGLKERSEDAIRGISQWVANHQDDDATKFFILQLKQHLLARILGSRNHPNFNDAELFHLRFYQERMRRHKTLGINYTSYDVLRQQDPLNPSTSNRFVMLASNPTSGSESPDHPFLYAKILGIYHTKVTYKGQRPERMDFVHVRWLYYDFDRPGGWDNQRLDRLGYLTCRTDEDILDSFDFIDPEDIVRACHLIPDFHSGTISDLLSSARSLAHDDPGFGDWSRYYVGRFVDRDMLMRYLGGGVGHYKPKTDENTQNQVVEGGDSASDPGCDEDHVTEDDESEQVDYEPAHEGQEELGGGDLEEEDTELDIDVGEDIIDDESSVEEEGEVAEEDWDDLWGF</sequence>
<accession>A0A8H3BKC9</accession>
<name>A0A8H3BKC9_9AGAM</name>
<protein>
    <submittedName>
        <fullName evidence="2">Uncharacterized protein</fullName>
    </submittedName>
</protein>